<evidence type="ECO:0000313" key="1">
    <source>
        <dbReference type="EMBL" id="MBB5053927.1"/>
    </source>
</evidence>
<dbReference type="EMBL" id="JACHIJ010000005">
    <property type="protein sequence ID" value="MBB5053927.1"/>
    <property type="molecule type" value="Genomic_DNA"/>
</dbReference>
<organism evidence="1 2">
    <name type="scientific">Afipia massiliensis</name>
    <dbReference type="NCBI Taxonomy" id="211460"/>
    <lineage>
        <taxon>Bacteria</taxon>
        <taxon>Pseudomonadati</taxon>
        <taxon>Pseudomonadota</taxon>
        <taxon>Alphaproteobacteria</taxon>
        <taxon>Hyphomicrobiales</taxon>
        <taxon>Nitrobacteraceae</taxon>
        <taxon>Afipia</taxon>
    </lineage>
</organism>
<sequence>MLKPQDVPNTDDPRSVEADLDRVLMTAFCRALDASHLSPVAVISAMAGALGSVYRQVAATHRNQQCPCGWQPTTSQDIELLQAAFKAAALR</sequence>
<dbReference type="RefSeq" id="WP_184087635.1">
    <property type="nucleotide sequence ID" value="NZ_JACHIJ010000005.1"/>
</dbReference>
<protein>
    <submittedName>
        <fullName evidence="1">Uncharacterized protein</fullName>
    </submittedName>
</protein>
<evidence type="ECO:0000313" key="2">
    <source>
        <dbReference type="Proteomes" id="UP000521227"/>
    </source>
</evidence>
<gene>
    <name evidence="1" type="ORF">HNQ36_003927</name>
</gene>
<proteinExistence type="predicted"/>
<accession>A0A840N5T2</accession>
<dbReference type="AlphaFoldDB" id="A0A840N5T2"/>
<comment type="caution">
    <text evidence="1">The sequence shown here is derived from an EMBL/GenBank/DDBJ whole genome shotgun (WGS) entry which is preliminary data.</text>
</comment>
<reference evidence="1 2" key="1">
    <citation type="submission" date="2020-08" db="EMBL/GenBank/DDBJ databases">
        <title>Genomic Encyclopedia of Type Strains, Phase IV (KMG-IV): sequencing the most valuable type-strain genomes for metagenomic binning, comparative biology and taxonomic classification.</title>
        <authorList>
            <person name="Goeker M."/>
        </authorList>
    </citation>
    <scope>NUCLEOTIDE SEQUENCE [LARGE SCALE GENOMIC DNA]</scope>
    <source>
        <strain evidence="1 2">DSM 17498</strain>
    </source>
</reference>
<dbReference type="Proteomes" id="UP000521227">
    <property type="component" value="Unassembled WGS sequence"/>
</dbReference>
<name>A0A840N5T2_9BRAD</name>